<proteinExistence type="predicted"/>
<organism evidence="1 2">
    <name type="scientific">Gossypium tomentosum</name>
    <name type="common">Hawaiian cotton</name>
    <name type="synonym">Gossypium sandvicense</name>
    <dbReference type="NCBI Taxonomy" id="34277"/>
    <lineage>
        <taxon>Eukaryota</taxon>
        <taxon>Viridiplantae</taxon>
        <taxon>Streptophyta</taxon>
        <taxon>Embryophyta</taxon>
        <taxon>Tracheophyta</taxon>
        <taxon>Spermatophyta</taxon>
        <taxon>Magnoliopsida</taxon>
        <taxon>eudicotyledons</taxon>
        <taxon>Gunneridae</taxon>
        <taxon>Pentapetalae</taxon>
        <taxon>rosids</taxon>
        <taxon>malvids</taxon>
        <taxon>Malvales</taxon>
        <taxon>Malvaceae</taxon>
        <taxon>Malvoideae</taxon>
        <taxon>Gossypium</taxon>
    </lineage>
</organism>
<dbReference type="AlphaFoldDB" id="A0A5D2IW96"/>
<name>A0A5D2IW96_GOSTO</name>
<keyword evidence="2" id="KW-1185">Reference proteome</keyword>
<accession>A0A5D2IW96</accession>
<dbReference type="Proteomes" id="UP000322667">
    <property type="component" value="Chromosome D11"/>
</dbReference>
<gene>
    <name evidence="1" type="ORF">ES332_D11G354100v1</name>
</gene>
<evidence type="ECO:0000313" key="1">
    <source>
        <dbReference type="EMBL" id="TYH46664.1"/>
    </source>
</evidence>
<protein>
    <submittedName>
        <fullName evidence="1">Uncharacterized protein</fullName>
    </submittedName>
</protein>
<evidence type="ECO:0000313" key="2">
    <source>
        <dbReference type="Proteomes" id="UP000322667"/>
    </source>
</evidence>
<sequence length="30" mass="3630">MRLTKAKRKLHCWGFAGNLHILFKFQNSRK</sequence>
<reference evidence="1 2" key="1">
    <citation type="submission" date="2019-07" db="EMBL/GenBank/DDBJ databases">
        <title>WGS assembly of Gossypium tomentosum.</title>
        <authorList>
            <person name="Chen Z.J."/>
            <person name="Sreedasyam A."/>
            <person name="Ando A."/>
            <person name="Song Q."/>
            <person name="De L."/>
            <person name="Hulse-Kemp A."/>
            <person name="Ding M."/>
            <person name="Ye W."/>
            <person name="Kirkbride R."/>
            <person name="Jenkins J."/>
            <person name="Plott C."/>
            <person name="Lovell J."/>
            <person name="Lin Y.-M."/>
            <person name="Vaughn R."/>
            <person name="Liu B."/>
            <person name="Li W."/>
            <person name="Simpson S."/>
            <person name="Scheffler B."/>
            <person name="Saski C."/>
            <person name="Grover C."/>
            <person name="Hu G."/>
            <person name="Conover J."/>
            <person name="Carlson J."/>
            <person name="Shu S."/>
            <person name="Boston L."/>
            <person name="Williams M."/>
            <person name="Peterson D."/>
            <person name="Mcgee K."/>
            <person name="Jones D."/>
            <person name="Wendel J."/>
            <person name="Stelly D."/>
            <person name="Grimwood J."/>
            <person name="Schmutz J."/>
        </authorList>
    </citation>
    <scope>NUCLEOTIDE SEQUENCE [LARGE SCALE GENOMIC DNA]</scope>
    <source>
        <strain evidence="1">7179.01</strain>
    </source>
</reference>
<dbReference type="EMBL" id="CM017633">
    <property type="protein sequence ID" value="TYH46664.1"/>
    <property type="molecule type" value="Genomic_DNA"/>
</dbReference>